<evidence type="ECO:0008006" key="3">
    <source>
        <dbReference type="Google" id="ProtNLM"/>
    </source>
</evidence>
<dbReference type="Gene3D" id="3.30.420.10">
    <property type="entry name" value="Ribonuclease H-like superfamily/Ribonuclease H"/>
    <property type="match status" value="1"/>
</dbReference>
<evidence type="ECO:0000313" key="1">
    <source>
        <dbReference type="EMBL" id="KAF0702492.1"/>
    </source>
</evidence>
<dbReference type="InterPro" id="IPR036397">
    <property type="entry name" value="RNaseH_sf"/>
</dbReference>
<dbReference type="Proteomes" id="UP000469452">
    <property type="component" value="Unassembled WGS sequence"/>
</dbReference>
<reference evidence="1 2" key="1">
    <citation type="submission" date="2019-06" db="EMBL/GenBank/DDBJ databases">
        <title>Genomics analysis of Aphanomyces spp. identifies a new class of oomycete effector associated with host adaptation.</title>
        <authorList>
            <person name="Gaulin E."/>
        </authorList>
    </citation>
    <scope>NUCLEOTIDE SEQUENCE [LARGE SCALE GENOMIC DNA]</scope>
    <source>
        <strain evidence="1 2">E</strain>
    </source>
</reference>
<dbReference type="GO" id="GO:0003676">
    <property type="term" value="F:nucleic acid binding"/>
    <property type="evidence" value="ECO:0007669"/>
    <property type="project" value="InterPro"/>
</dbReference>
<sequence>MSKFAKYIKRRSGPRLTTKHKKTRVEFASKYLNKLTEMKKTLFTDEKKFNLDGPDGCQYYSHDLRHEVETYSKRVSGGGSVFIWGGINFHNKSDLAFLEGRQDSKITPVFTLPKCQWLG</sequence>
<comment type="caution">
    <text evidence="1">The sequence shown here is derived from an EMBL/GenBank/DDBJ whole genome shotgun (WGS) entry which is preliminary data.</text>
</comment>
<dbReference type="AlphaFoldDB" id="A0A6A4YZS8"/>
<organism evidence="1 2">
    <name type="scientific">Aphanomyces astaci</name>
    <name type="common">Crayfish plague agent</name>
    <dbReference type="NCBI Taxonomy" id="112090"/>
    <lineage>
        <taxon>Eukaryota</taxon>
        <taxon>Sar</taxon>
        <taxon>Stramenopiles</taxon>
        <taxon>Oomycota</taxon>
        <taxon>Saprolegniomycetes</taxon>
        <taxon>Saprolegniales</taxon>
        <taxon>Verrucalvaceae</taxon>
        <taxon>Aphanomyces</taxon>
    </lineage>
</organism>
<name>A0A6A4YZS8_APHAT</name>
<protein>
    <recommendedName>
        <fullName evidence="3">Tc1-like transposase DDE domain-containing protein</fullName>
    </recommendedName>
</protein>
<accession>A0A6A4YZS8</accession>
<dbReference type="EMBL" id="VJMI01021127">
    <property type="protein sequence ID" value="KAF0702492.1"/>
    <property type="molecule type" value="Genomic_DNA"/>
</dbReference>
<gene>
    <name evidence="1" type="ORF">AaE_015891</name>
</gene>
<evidence type="ECO:0000313" key="2">
    <source>
        <dbReference type="Proteomes" id="UP000469452"/>
    </source>
</evidence>
<proteinExistence type="predicted"/>